<name>A0A2S2DQB4_9BURK</name>
<evidence type="ECO:0000256" key="1">
    <source>
        <dbReference type="SAM" id="Phobius"/>
    </source>
</evidence>
<evidence type="ECO:0000313" key="3">
    <source>
        <dbReference type="Proteomes" id="UP000245820"/>
    </source>
</evidence>
<accession>A0A2S2DQB4</accession>
<dbReference type="EMBL" id="CP029343">
    <property type="protein sequence ID" value="AWL07527.1"/>
    <property type="molecule type" value="Genomic_DNA"/>
</dbReference>
<keyword evidence="3" id="KW-1185">Reference proteome</keyword>
<feature type="transmembrane region" description="Helical" evidence="1">
    <location>
        <begin position="12"/>
        <end position="30"/>
    </location>
</feature>
<reference evidence="2 3" key="1">
    <citation type="submission" date="2018-05" db="EMBL/GenBank/DDBJ databases">
        <title>Complete genome sequence of Massilia oculi sp. nov. CCUG 43427T (=DSM 26321T), the type strain of M. oculi, and comparison with genome sequences of other Massilia strains.</title>
        <authorList>
            <person name="Zhu B."/>
        </authorList>
    </citation>
    <scope>NUCLEOTIDE SEQUENCE [LARGE SCALE GENOMIC DNA]</scope>
    <source>
        <strain evidence="2 3">CCUG 43427</strain>
    </source>
</reference>
<dbReference type="KEGG" id="mtim:DIR46_25940"/>
<feature type="transmembrane region" description="Helical" evidence="1">
    <location>
        <begin position="81"/>
        <end position="101"/>
    </location>
</feature>
<gene>
    <name evidence="2" type="ORF">DIR46_25940</name>
</gene>
<protein>
    <submittedName>
        <fullName evidence="2">Uncharacterized protein</fullName>
    </submittedName>
</protein>
<dbReference type="RefSeq" id="WP_109347812.1">
    <property type="nucleotide sequence ID" value="NZ_CP029343.1"/>
</dbReference>
<keyword evidence="1" id="KW-1133">Transmembrane helix</keyword>
<evidence type="ECO:0000313" key="2">
    <source>
        <dbReference type="EMBL" id="AWL07527.1"/>
    </source>
</evidence>
<dbReference type="OrthoDB" id="8757638at2"/>
<sequence>MTTSDKLKRSLGFRLFWLGFGLLLGVPQLLDGIMYGMKGELFFGIGMLLVGIRGFLRPVVLGRAMALKRDDSAEASSIGSTAVHGALSLAMAASLFAGLAIKLGNS</sequence>
<dbReference type="Proteomes" id="UP000245820">
    <property type="component" value="Chromosome"/>
</dbReference>
<keyword evidence="1" id="KW-0472">Membrane</keyword>
<feature type="transmembrane region" description="Helical" evidence="1">
    <location>
        <begin position="42"/>
        <end position="60"/>
    </location>
</feature>
<proteinExistence type="predicted"/>
<keyword evidence="1" id="KW-0812">Transmembrane</keyword>
<dbReference type="AlphaFoldDB" id="A0A2S2DQB4"/>
<organism evidence="2 3">
    <name type="scientific">Massilia oculi</name>
    <dbReference type="NCBI Taxonomy" id="945844"/>
    <lineage>
        <taxon>Bacteria</taxon>
        <taxon>Pseudomonadati</taxon>
        <taxon>Pseudomonadota</taxon>
        <taxon>Betaproteobacteria</taxon>
        <taxon>Burkholderiales</taxon>
        <taxon>Oxalobacteraceae</taxon>
        <taxon>Telluria group</taxon>
        <taxon>Massilia</taxon>
    </lineage>
</organism>